<dbReference type="AlphaFoldDB" id="A0A6M3KX87"/>
<evidence type="ECO:0000313" key="1">
    <source>
        <dbReference type="EMBL" id="QJA86094.1"/>
    </source>
</evidence>
<reference evidence="1" key="1">
    <citation type="submission" date="2020-03" db="EMBL/GenBank/DDBJ databases">
        <title>The deep terrestrial virosphere.</title>
        <authorList>
            <person name="Holmfeldt K."/>
            <person name="Nilsson E."/>
            <person name="Simone D."/>
            <person name="Lopez-Fernandez M."/>
            <person name="Wu X."/>
            <person name="de Brujin I."/>
            <person name="Lundin D."/>
            <person name="Andersson A."/>
            <person name="Bertilsson S."/>
            <person name="Dopson M."/>
        </authorList>
    </citation>
    <scope>NUCLEOTIDE SEQUENCE</scope>
    <source>
        <strain evidence="1">MM415B02139</strain>
    </source>
</reference>
<protein>
    <submittedName>
        <fullName evidence="1">Uncharacterized protein</fullName>
    </submittedName>
</protein>
<dbReference type="EMBL" id="MT142614">
    <property type="protein sequence ID" value="QJA86094.1"/>
    <property type="molecule type" value="Genomic_DNA"/>
</dbReference>
<name>A0A6M3KX87_9ZZZZ</name>
<sequence length="305" mass="32772">MSGNELSVYDRFSSPDAYLESLGKAIMHSEMFGCTNASQGKILALECAARKAPPMSLAERYHIIKGKLSMKADAMLADFRTKVGGSHHVNARTPQAAEIQLSRGDETQLFRLTWEEAQQEPFVYLGAESTVVEKLANGKQGDLTIKPKYRTPRSRMQMLWARVVSDGVRAMAPEVVAGYYTPEEVSDFAEGPVNATVIDAAVVAGETTEAATEPEPEPAEPKAVGVRLGGLAEEDAYSASEHDGCGVELAEQIKMAAVKLSIPPAKLKEILARHGAGKISGLPICEAEELLAKLRAKLAEAGCPF</sequence>
<organism evidence="1">
    <name type="scientific">viral metagenome</name>
    <dbReference type="NCBI Taxonomy" id="1070528"/>
    <lineage>
        <taxon>unclassified sequences</taxon>
        <taxon>metagenomes</taxon>
        <taxon>organismal metagenomes</taxon>
    </lineage>
</organism>
<gene>
    <name evidence="1" type="ORF">MM415B02139_0007</name>
</gene>
<accession>A0A6M3KX87</accession>
<proteinExistence type="predicted"/>